<dbReference type="PROSITE" id="PS51686">
    <property type="entry name" value="SAM_MT_RSMB_NOP"/>
    <property type="match status" value="1"/>
</dbReference>
<dbReference type="InterPro" id="IPR023267">
    <property type="entry name" value="RCMT"/>
</dbReference>
<dbReference type="SUPFAM" id="SSF48013">
    <property type="entry name" value="NusB-like"/>
    <property type="match status" value="1"/>
</dbReference>
<evidence type="ECO:0000256" key="1">
    <source>
        <dbReference type="ARBA" id="ARBA00022603"/>
    </source>
</evidence>
<keyword evidence="2 5" id="KW-0808">Transferase</keyword>
<feature type="binding site" evidence="5">
    <location>
        <position position="317"/>
    </location>
    <ligand>
        <name>S-adenosyl-L-methionine</name>
        <dbReference type="ChEBI" id="CHEBI:59789"/>
    </ligand>
</feature>
<comment type="caution">
    <text evidence="8">The sequence shown here is derived from an EMBL/GenBank/DDBJ whole genome shotgun (WGS) entry which is preliminary data.</text>
</comment>
<gene>
    <name evidence="8" type="ORF">ACIB24_17790</name>
</gene>
<dbReference type="InterPro" id="IPR006027">
    <property type="entry name" value="NusB_RsmB_TIM44"/>
</dbReference>
<evidence type="ECO:0000256" key="4">
    <source>
        <dbReference type="ARBA" id="ARBA00022884"/>
    </source>
</evidence>
<dbReference type="SUPFAM" id="SSF53335">
    <property type="entry name" value="S-adenosyl-L-methionine-dependent methyltransferases"/>
    <property type="match status" value="1"/>
</dbReference>
<dbReference type="PANTHER" id="PTHR22807">
    <property type="entry name" value="NOP2 YEAST -RELATED NOL1/NOP2/FMU SUN DOMAIN-CONTAINING"/>
    <property type="match status" value="1"/>
</dbReference>
<dbReference type="GO" id="GO:0008168">
    <property type="term" value="F:methyltransferase activity"/>
    <property type="evidence" value="ECO:0007669"/>
    <property type="project" value="UniProtKB-KW"/>
</dbReference>
<keyword evidence="4 5" id="KW-0694">RNA-binding</keyword>
<evidence type="ECO:0000256" key="6">
    <source>
        <dbReference type="SAM" id="MobiDB-lite"/>
    </source>
</evidence>
<feature type="binding site" evidence="5">
    <location>
        <position position="343"/>
    </location>
    <ligand>
        <name>S-adenosyl-L-methionine</name>
        <dbReference type="ChEBI" id="CHEBI:59789"/>
    </ligand>
</feature>
<comment type="similarity">
    <text evidence="5">Belongs to the class I-like SAM-binding methyltransferase superfamily. RsmB/NOP family.</text>
</comment>
<evidence type="ECO:0000313" key="8">
    <source>
        <dbReference type="EMBL" id="MFI7588920.1"/>
    </source>
</evidence>
<feature type="binding site" evidence="5">
    <location>
        <position position="361"/>
    </location>
    <ligand>
        <name>S-adenosyl-L-methionine</name>
        <dbReference type="ChEBI" id="CHEBI:59789"/>
    </ligand>
</feature>
<keyword evidence="1 5" id="KW-0489">Methyltransferase</keyword>
<dbReference type="InterPro" id="IPR049560">
    <property type="entry name" value="MeTrfase_RsmB-F_NOP2_cat"/>
</dbReference>
<sequence>MTQARQKRPNPPRGGGRAGAAARVTGAREVAYEVITAVRERDAYANLLLPTAIRRARLSARDAALATELTYGTLRGQGRYDAVIAACIDRPLDDVDPGLLDALRMGAHQVLATRIGAHAAVSTSVDLVRLHAGQGSARFANAVLRRVAEKDLDTWLGEVAPDAVSDPDGHLAVVHSHPAWVVRALRDALVTHGRPAAELPDLLAADNDRPTVSAVALPGLSTPEELRAEGGAGPGRWSPYAVTVHGSPEGLPAIGAGRARVQDEGSQVVTLALTAAAVEGDDTGAWLDLCAGPGGKAALLGAVLAQEQPDGELVAVESQPHRAGLVEQALAAVPVTHEVLTADGRQIPDSDKDCYDRVLVDAPCSGLGALRRRPEARWRRSPGDLPGLTGLQRDLLDAGLDAVRPGGVLAYVTCSPHPAETAVVVADVLRKRADVVQLDAREAVATATGRPVAELDLGAGPAVQLWPHRHGTDAMYLALLRKGG</sequence>
<dbReference type="Gene3D" id="1.10.940.10">
    <property type="entry name" value="NusB-like"/>
    <property type="match status" value="1"/>
</dbReference>
<keyword evidence="3 5" id="KW-0949">S-adenosyl-L-methionine</keyword>
<evidence type="ECO:0000256" key="5">
    <source>
        <dbReference type="PROSITE-ProRule" id="PRU01023"/>
    </source>
</evidence>
<dbReference type="InterPro" id="IPR029063">
    <property type="entry name" value="SAM-dependent_MTases_sf"/>
</dbReference>
<organism evidence="8 9">
    <name type="scientific">Spongisporangium articulatum</name>
    <dbReference type="NCBI Taxonomy" id="3362603"/>
    <lineage>
        <taxon>Bacteria</taxon>
        <taxon>Bacillati</taxon>
        <taxon>Actinomycetota</taxon>
        <taxon>Actinomycetes</taxon>
        <taxon>Kineosporiales</taxon>
        <taxon>Kineosporiaceae</taxon>
        <taxon>Spongisporangium</taxon>
    </lineage>
</organism>
<reference evidence="8 9" key="1">
    <citation type="submission" date="2024-10" db="EMBL/GenBank/DDBJ databases">
        <title>The Natural Products Discovery Center: Release of the First 8490 Sequenced Strains for Exploring Actinobacteria Biosynthetic Diversity.</title>
        <authorList>
            <person name="Kalkreuter E."/>
            <person name="Kautsar S.A."/>
            <person name="Yang D."/>
            <person name="Bader C.D."/>
            <person name="Teijaro C.N."/>
            <person name="Fluegel L."/>
            <person name="Davis C.M."/>
            <person name="Simpson J.R."/>
            <person name="Lauterbach L."/>
            <person name="Steele A.D."/>
            <person name="Gui C."/>
            <person name="Meng S."/>
            <person name="Li G."/>
            <person name="Viehrig K."/>
            <person name="Ye F."/>
            <person name="Su P."/>
            <person name="Kiefer A.F."/>
            <person name="Nichols A."/>
            <person name="Cepeda A.J."/>
            <person name="Yan W."/>
            <person name="Fan B."/>
            <person name="Jiang Y."/>
            <person name="Adhikari A."/>
            <person name="Zheng C.-J."/>
            <person name="Schuster L."/>
            <person name="Cowan T.M."/>
            <person name="Smanski M.J."/>
            <person name="Chevrette M.G."/>
            <person name="De Carvalho L.P.S."/>
            <person name="Shen B."/>
        </authorList>
    </citation>
    <scope>NUCLEOTIDE SEQUENCE [LARGE SCALE GENOMIC DNA]</scope>
    <source>
        <strain evidence="8 9">NPDC049639</strain>
    </source>
</reference>
<name>A0ABW8ARA5_9ACTN</name>
<accession>A0ABW8ARA5</accession>
<evidence type="ECO:0000313" key="9">
    <source>
        <dbReference type="Proteomes" id="UP001612915"/>
    </source>
</evidence>
<dbReference type="InterPro" id="IPR001678">
    <property type="entry name" value="MeTrfase_RsmB-F_NOP2_dom"/>
</dbReference>
<dbReference type="Proteomes" id="UP001612915">
    <property type="component" value="Unassembled WGS sequence"/>
</dbReference>
<dbReference type="EC" id="2.1.1.-" evidence="8"/>
<keyword evidence="9" id="KW-1185">Reference proteome</keyword>
<feature type="domain" description="SAM-dependent MTase RsmB/NOP-type" evidence="7">
    <location>
        <begin position="188"/>
        <end position="483"/>
    </location>
</feature>
<dbReference type="EMBL" id="JBITLV010000006">
    <property type="protein sequence ID" value="MFI7588920.1"/>
    <property type="molecule type" value="Genomic_DNA"/>
</dbReference>
<dbReference type="CDD" id="cd02440">
    <property type="entry name" value="AdoMet_MTases"/>
    <property type="match status" value="1"/>
</dbReference>
<feature type="active site" description="Nucleophile" evidence="5">
    <location>
        <position position="414"/>
    </location>
</feature>
<dbReference type="InterPro" id="IPR035926">
    <property type="entry name" value="NusB-like_sf"/>
</dbReference>
<dbReference type="Pfam" id="PF01189">
    <property type="entry name" value="Methyltr_RsmB-F"/>
    <property type="match status" value="1"/>
</dbReference>
<feature type="binding site" evidence="5">
    <location>
        <begin position="290"/>
        <end position="296"/>
    </location>
    <ligand>
        <name>S-adenosyl-L-methionine</name>
        <dbReference type="ChEBI" id="CHEBI:59789"/>
    </ligand>
</feature>
<proteinExistence type="inferred from homology"/>
<dbReference type="PRINTS" id="PR02008">
    <property type="entry name" value="RCMTFAMILY"/>
</dbReference>
<dbReference type="Pfam" id="PF01029">
    <property type="entry name" value="NusB"/>
    <property type="match status" value="1"/>
</dbReference>
<dbReference type="PANTHER" id="PTHR22807:SF53">
    <property type="entry name" value="RIBOSOMAL RNA SMALL SUBUNIT METHYLTRANSFERASE B-RELATED"/>
    <property type="match status" value="1"/>
</dbReference>
<feature type="compositionally biased region" description="Basic residues" evidence="6">
    <location>
        <begin position="1"/>
        <end position="10"/>
    </location>
</feature>
<feature type="region of interest" description="Disordered" evidence="6">
    <location>
        <begin position="1"/>
        <end position="21"/>
    </location>
</feature>
<evidence type="ECO:0000256" key="3">
    <source>
        <dbReference type="ARBA" id="ARBA00022691"/>
    </source>
</evidence>
<dbReference type="Gene3D" id="3.40.50.150">
    <property type="entry name" value="Vaccinia Virus protein VP39"/>
    <property type="match status" value="1"/>
</dbReference>
<dbReference type="RefSeq" id="WP_398283107.1">
    <property type="nucleotide sequence ID" value="NZ_JBITLV010000006.1"/>
</dbReference>
<evidence type="ECO:0000259" key="7">
    <source>
        <dbReference type="PROSITE" id="PS51686"/>
    </source>
</evidence>
<evidence type="ECO:0000256" key="2">
    <source>
        <dbReference type="ARBA" id="ARBA00022679"/>
    </source>
</evidence>
<dbReference type="GO" id="GO:0032259">
    <property type="term" value="P:methylation"/>
    <property type="evidence" value="ECO:0007669"/>
    <property type="project" value="UniProtKB-KW"/>
</dbReference>
<protein>
    <submittedName>
        <fullName evidence="8">RsmB/NOP family class I SAM-dependent RNA methyltransferase</fullName>
        <ecNumber evidence="8">2.1.1.-</ecNumber>
    </submittedName>
</protein>